<sequence>MPSTHLRNSRSRAKKSGTSGEQFHKTEKKSFPTRALMMMRMKMMKMLFMMEPGQGEE</sequence>
<evidence type="ECO:0000256" key="1">
    <source>
        <dbReference type="SAM" id="MobiDB-lite"/>
    </source>
</evidence>
<dbReference type="AlphaFoldDB" id="A0ABD3BFZ6"/>
<dbReference type="EMBL" id="JAVIJP010000099">
    <property type="protein sequence ID" value="KAL3615971.1"/>
    <property type="molecule type" value="Genomic_DNA"/>
</dbReference>
<keyword evidence="3" id="KW-1185">Reference proteome</keyword>
<reference evidence="3" key="1">
    <citation type="journal article" date="2024" name="IScience">
        <title>Strigolactones Initiate the Formation of Haustorium-like Structures in Castilleja.</title>
        <authorList>
            <person name="Buerger M."/>
            <person name="Peterson D."/>
            <person name="Chory J."/>
        </authorList>
    </citation>
    <scope>NUCLEOTIDE SEQUENCE [LARGE SCALE GENOMIC DNA]</scope>
</reference>
<organism evidence="2 3">
    <name type="scientific">Castilleja foliolosa</name>
    <dbReference type="NCBI Taxonomy" id="1961234"/>
    <lineage>
        <taxon>Eukaryota</taxon>
        <taxon>Viridiplantae</taxon>
        <taxon>Streptophyta</taxon>
        <taxon>Embryophyta</taxon>
        <taxon>Tracheophyta</taxon>
        <taxon>Spermatophyta</taxon>
        <taxon>Magnoliopsida</taxon>
        <taxon>eudicotyledons</taxon>
        <taxon>Gunneridae</taxon>
        <taxon>Pentapetalae</taxon>
        <taxon>asterids</taxon>
        <taxon>lamiids</taxon>
        <taxon>Lamiales</taxon>
        <taxon>Orobanchaceae</taxon>
        <taxon>Pedicularideae</taxon>
        <taxon>Castillejinae</taxon>
        <taxon>Castilleja</taxon>
    </lineage>
</organism>
<comment type="caution">
    <text evidence="2">The sequence shown here is derived from an EMBL/GenBank/DDBJ whole genome shotgun (WGS) entry which is preliminary data.</text>
</comment>
<accession>A0ABD3BFZ6</accession>
<protein>
    <submittedName>
        <fullName evidence="2">Uncharacterized protein</fullName>
    </submittedName>
</protein>
<feature type="region of interest" description="Disordered" evidence="1">
    <location>
        <begin position="1"/>
        <end position="33"/>
    </location>
</feature>
<dbReference type="Proteomes" id="UP001632038">
    <property type="component" value="Unassembled WGS sequence"/>
</dbReference>
<evidence type="ECO:0000313" key="2">
    <source>
        <dbReference type="EMBL" id="KAL3615971.1"/>
    </source>
</evidence>
<evidence type="ECO:0000313" key="3">
    <source>
        <dbReference type="Proteomes" id="UP001632038"/>
    </source>
</evidence>
<name>A0ABD3BFZ6_9LAMI</name>
<gene>
    <name evidence="2" type="ORF">CASFOL_040265</name>
</gene>
<proteinExistence type="predicted"/>